<evidence type="ECO:0000313" key="2">
    <source>
        <dbReference type="Proteomes" id="UP000324222"/>
    </source>
</evidence>
<organism evidence="1 2">
    <name type="scientific">Portunus trituberculatus</name>
    <name type="common">Swimming crab</name>
    <name type="synonym">Neptunus trituberculatus</name>
    <dbReference type="NCBI Taxonomy" id="210409"/>
    <lineage>
        <taxon>Eukaryota</taxon>
        <taxon>Metazoa</taxon>
        <taxon>Ecdysozoa</taxon>
        <taxon>Arthropoda</taxon>
        <taxon>Crustacea</taxon>
        <taxon>Multicrustacea</taxon>
        <taxon>Malacostraca</taxon>
        <taxon>Eumalacostraca</taxon>
        <taxon>Eucarida</taxon>
        <taxon>Decapoda</taxon>
        <taxon>Pleocyemata</taxon>
        <taxon>Brachyura</taxon>
        <taxon>Eubrachyura</taxon>
        <taxon>Portunoidea</taxon>
        <taxon>Portunidae</taxon>
        <taxon>Portuninae</taxon>
        <taxon>Portunus</taxon>
    </lineage>
</organism>
<reference evidence="1 2" key="1">
    <citation type="submission" date="2019-05" db="EMBL/GenBank/DDBJ databases">
        <title>Another draft genome of Portunus trituberculatus and its Hox gene families provides insights of decapod evolution.</title>
        <authorList>
            <person name="Jeong J.-H."/>
            <person name="Song I."/>
            <person name="Kim S."/>
            <person name="Choi T."/>
            <person name="Kim D."/>
            <person name="Ryu S."/>
            <person name="Kim W."/>
        </authorList>
    </citation>
    <scope>NUCLEOTIDE SEQUENCE [LARGE SCALE GENOMIC DNA]</scope>
    <source>
        <tissue evidence="1">Muscle</tissue>
    </source>
</reference>
<comment type="caution">
    <text evidence="1">The sequence shown here is derived from an EMBL/GenBank/DDBJ whole genome shotgun (WGS) entry which is preliminary data.</text>
</comment>
<proteinExistence type="predicted"/>
<name>A0A5B7IYI3_PORTR</name>
<protein>
    <submittedName>
        <fullName evidence="1">Uncharacterized protein</fullName>
    </submittedName>
</protein>
<evidence type="ECO:0000313" key="1">
    <source>
        <dbReference type="EMBL" id="MPC86736.1"/>
    </source>
</evidence>
<accession>A0A5B7IYI3</accession>
<keyword evidence="2" id="KW-1185">Reference proteome</keyword>
<dbReference type="AlphaFoldDB" id="A0A5B7IYI3"/>
<sequence>MNQDNDYGAAGSCTGVEVVVLVVVVVGGAGGSVGGAEGTLRAIGVKVGTSGQTEKLSLGGSCIFKSHFRH</sequence>
<dbReference type="EMBL" id="VSRR010072345">
    <property type="protein sequence ID" value="MPC86736.1"/>
    <property type="molecule type" value="Genomic_DNA"/>
</dbReference>
<dbReference type="Proteomes" id="UP000324222">
    <property type="component" value="Unassembled WGS sequence"/>
</dbReference>
<gene>
    <name evidence="1" type="ORF">E2C01_081572</name>
</gene>